<keyword evidence="6 11" id="KW-0472">Membrane</keyword>
<dbReference type="GO" id="GO:0031295">
    <property type="term" value="P:T cell costimulation"/>
    <property type="evidence" value="ECO:0007669"/>
    <property type="project" value="TreeGrafter"/>
</dbReference>
<dbReference type="InterPro" id="IPR036179">
    <property type="entry name" value="Ig-like_dom_sf"/>
</dbReference>
<keyword evidence="3 11" id="KW-0812">Transmembrane</keyword>
<accession>A0A3Q3LJ15</accession>
<dbReference type="PANTHER" id="PTHR25466">
    <property type="entry name" value="T-LYMPHOCYTE ACTIVATION ANTIGEN"/>
    <property type="match status" value="1"/>
</dbReference>
<dbReference type="GO" id="GO:0071222">
    <property type="term" value="P:cellular response to lipopolysaccharide"/>
    <property type="evidence" value="ECO:0007669"/>
    <property type="project" value="TreeGrafter"/>
</dbReference>
<dbReference type="InParanoid" id="A0A3Q3LJ15"/>
<dbReference type="AlphaFoldDB" id="A0A3Q3LJ15"/>
<sequence length="307" mass="33723">MLLTCLSIQQASSCNLNCCLTPGLSVLLLALVWTGAMAFVTESTAPIQLTGEIGGNVTFHCNFDKQKNVEFMYFQKGDTFVNGFHNSKPLPETWKNTKINKGSSEITVDMKELNITHEGQYMCHIKYTGEKPGKTPIELRITAKYSKPTITISCNGGSCLVTCASHGGFPETEMMWTVPVKGNTSSHIWKVVNSSKVRNQDKMFNSSSTAYFNCTNREQENLSCAVGEVSSDMFSVCTSESPSTSPVIAAAICSILVVAIMVALTVFCKCKKRKRGPAAEDVAREWRVNGNEEEEIGLYENKEEEAS</sequence>
<dbReference type="GeneTree" id="ENSGT00530000067879"/>
<reference evidence="13" key="2">
    <citation type="submission" date="2025-09" db="UniProtKB">
        <authorList>
            <consortium name="Ensembl"/>
        </authorList>
    </citation>
    <scope>IDENTIFICATION</scope>
</reference>
<dbReference type="GO" id="GO:0007166">
    <property type="term" value="P:cell surface receptor signaling pathway"/>
    <property type="evidence" value="ECO:0007669"/>
    <property type="project" value="TreeGrafter"/>
</dbReference>
<evidence type="ECO:0000256" key="10">
    <source>
        <dbReference type="ARBA" id="ARBA00023319"/>
    </source>
</evidence>
<evidence type="ECO:0000256" key="2">
    <source>
        <dbReference type="ARBA" id="ARBA00022475"/>
    </source>
</evidence>
<feature type="signal peptide" evidence="12">
    <location>
        <begin position="1"/>
        <end position="38"/>
    </location>
</feature>
<dbReference type="PANTHER" id="PTHR25466:SF2">
    <property type="entry name" value="T-LYMPHOCYTE ACTIVATION ANTIGEN CD86"/>
    <property type="match status" value="1"/>
</dbReference>
<name>A0A3Q3LJ15_9TELE</name>
<evidence type="ECO:0000256" key="4">
    <source>
        <dbReference type="ARBA" id="ARBA00022729"/>
    </source>
</evidence>
<dbReference type="InterPro" id="IPR013783">
    <property type="entry name" value="Ig-like_fold"/>
</dbReference>
<keyword evidence="2" id="KW-1003">Cell membrane</keyword>
<organism evidence="13 14">
    <name type="scientific">Mastacembelus armatus</name>
    <name type="common">zig-zag eel</name>
    <dbReference type="NCBI Taxonomy" id="205130"/>
    <lineage>
        <taxon>Eukaryota</taxon>
        <taxon>Metazoa</taxon>
        <taxon>Chordata</taxon>
        <taxon>Craniata</taxon>
        <taxon>Vertebrata</taxon>
        <taxon>Euteleostomi</taxon>
        <taxon>Actinopterygii</taxon>
        <taxon>Neopterygii</taxon>
        <taxon>Teleostei</taxon>
        <taxon>Neoteleostei</taxon>
        <taxon>Acanthomorphata</taxon>
        <taxon>Anabantaria</taxon>
        <taxon>Synbranchiformes</taxon>
        <taxon>Mastacembelidae</taxon>
        <taxon>Mastacembelus</taxon>
    </lineage>
</organism>
<dbReference type="GO" id="GO:0042102">
    <property type="term" value="P:positive regulation of T cell proliferation"/>
    <property type="evidence" value="ECO:0007669"/>
    <property type="project" value="TreeGrafter"/>
</dbReference>
<comment type="subcellular location">
    <subcellularLocation>
        <location evidence="1">Cell membrane</location>
        <topology evidence="1">Single-pass type I membrane protein</topology>
    </subcellularLocation>
</comment>
<proteinExistence type="predicted"/>
<evidence type="ECO:0000256" key="8">
    <source>
        <dbReference type="ARBA" id="ARBA00023170"/>
    </source>
</evidence>
<reference evidence="13" key="1">
    <citation type="submission" date="2025-08" db="UniProtKB">
        <authorList>
            <consortium name="Ensembl"/>
        </authorList>
    </citation>
    <scope>IDENTIFICATION</scope>
</reference>
<evidence type="ECO:0000256" key="7">
    <source>
        <dbReference type="ARBA" id="ARBA00023157"/>
    </source>
</evidence>
<keyword evidence="4 12" id="KW-0732">Signal</keyword>
<feature type="transmembrane region" description="Helical" evidence="11">
    <location>
        <begin position="247"/>
        <end position="267"/>
    </location>
</feature>
<evidence type="ECO:0000256" key="3">
    <source>
        <dbReference type="ARBA" id="ARBA00022692"/>
    </source>
</evidence>
<dbReference type="Ensembl" id="ENSMAMT00000010196.2">
    <property type="protein sequence ID" value="ENSMAMP00000009941.1"/>
    <property type="gene ID" value="ENSMAMG00000006713.2"/>
</dbReference>
<evidence type="ECO:0000256" key="9">
    <source>
        <dbReference type="ARBA" id="ARBA00023180"/>
    </source>
</evidence>
<dbReference type="GO" id="GO:0009897">
    <property type="term" value="C:external side of plasma membrane"/>
    <property type="evidence" value="ECO:0007669"/>
    <property type="project" value="TreeGrafter"/>
</dbReference>
<keyword evidence="14" id="KW-1185">Reference proteome</keyword>
<evidence type="ECO:0000313" key="13">
    <source>
        <dbReference type="Ensembl" id="ENSMAMP00000009941.1"/>
    </source>
</evidence>
<keyword evidence="5 11" id="KW-1133">Transmembrane helix</keyword>
<evidence type="ECO:0000256" key="6">
    <source>
        <dbReference type="ARBA" id="ARBA00023136"/>
    </source>
</evidence>
<dbReference type="SUPFAM" id="SSF48726">
    <property type="entry name" value="Immunoglobulin"/>
    <property type="match status" value="1"/>
</dbReference>
<feature type="chain" id="PRO_5018686308" evidence="12">
    <location>
        <begin position="39"/>
        <end position="307"/>
    </location>
</feature>
<evidence type="ECO:0000256" key="5">
    <source>
        <dbReference type="ARBA" id="ARBA00022989"/>
    </source>
</evidence>
<dbReference type="InterPro" id="IPR051713">
    <property type="entry name" value="T-cell_Activation_Regulation"/>
</dbReference>
<dbReference type="GO" id="GO:0042130">
    <property type="term" value="P:negative regulation of T cell proliferation"/>
    <property type="evidence" value="ECO:0007669"/>
    <property type="project" value="TreeGrafter"/>
</dbReference>
<keyword evidence="7" id="KW-1015">Disulfide bond</keyword>
<evidence type="ECO:0000256" key="11">
    <source>
        <dbReference type="SAM" id="Phobius"/>
    </source>
</evidence>
<dbReference type="Gene3D" id="2.60.40.10">
    <property type="entry name" value="Immunoglobulins"/>
    <property type="match status" value="2"/>
</dbReference>
<dbReference type="Proteomes" id="UP000261640">
    <property type="component" value="Unplaced"/>
</dbReference>
<protein>
    <submittedName>
        <fullName evidence="13">CD276 antigen-like</fullName>
    </submittedName>
</protein>
<evidence type="ECO:0000313" key="14">
    <source>
        <dbReference type="Proteomes" id="UP000261640"/>
    </source>
</evidence>
<keyword evidence="8" id="KW-0675">Receptor</keyword>
<evidence type="ECO:0000256" key="1">
    <source>
        <dbReference type="ARBA" id="ARBA00004251"/>
    </source>
</evidence>
<evidence type="ECO:0000256" key="12">
    <source>
        <dbReference type="SAM" id="SignalP"/>
    </source>
</evidence>
<keyword evidence="9" id="KW-0325">Glycoprotein</keyword>
<dbReference type="GO" id="GO:0006955">
    <property type="term" value="P:immune response"/>
    <property type="evidence" value="ECO:0007669"/>
    <property type="project" value="TreeGrafter"/>
</dbReference>
<keyword evidence="10" id="KW-0393">Immunoglobulin domain</keyword>